<dbReference type="RefSeq" id="WP_342742251.1">
    <property type="nucleotide sequence ID" value="NZ_FOLO01000099.1"/>
</dbReference>
<dbReference type="AlphaFoldDB" id="A0A1I1UWH1"/>
<dbReference type="EMBL" id="FOLO01000099">
    <property type="protein sequence ID" value="SFD75151.1"/>
    <property type="molecule type" value="Genomic_DNA"/>
</dbReference>
<evidence type="ECO:0000313" key="2">
    <source>
        <dbReference type="Proteomes" id="UP000198862"/>
    </source>
</evidence>
<dbReference type="Pfam" id="PF05635">
    <property type="entry name" value="23S_rRNA_IVP"/>
    <property type="match status" value="1"/>
</dbReference>
<dbReference type="Gene3D" id="1.20.1440.60">
    <property type="entry name" value="23S rRNA-intervening sequence"/>
    <property type="match status" value="1"/>
</dbReference>
<dbReference type="CDD" id="cd16377">
    <property type="entry name" value="23S_rRNA_IVP_like"/>
    <property type="match status" value="1"/>
</dbReference>
<dbReference type="PANTHER" id="PTHR38471">
    <property type="entry name" value="FOUR HELIX BUNDLE PROTEIN"/>
    <property type="match status" value="1"/>
</dbReference>
<proteinExistence type="predicted"/>
<dbReference type="InterPro" id="IPR012657">
    <property type="entry name" value="23S_rRNA-intervening_sequence"/>
</dbReference>
<dbReference type="NCBIfam" id="NF008912">
    <property type="entry name" value="PRK12275.1-6"/>
    <property type="match status" value="1"/>
</dbReference>
<reference evidence="1 2" key="1">
    <citation type="submission" date="2016-10" db="EMBL/GenBank/DDBJ databases">
        <authorList>
            <person name="de Groot N.N."/>
        </authorList>
    </citation>
    <scope>NUCLEOTIDE SEQUENCE [LARGE SCALE GENOMIC DNA]</scope>
    <source>
        <strain evidence="1 2">DSM 6059</strain>
    </source>
</reference>
<name>A0A1I1UWH1_9GAMM</name>
<dbReference type="STRING" id="1123010.SAMN02745724_05355"/>
<dbReference type="PANTHER" id="PTHR38471:SF2">
    <property type="entry name" value="FOUR HELIX BUNDLE PROTEIN"/>
    <property type="match status" value="1"/>
</dbReference>
<sequence>MKFEDLDVWKRSARLSSEIYKQFASCKDFGFKDQITRSSLSVPSNIAEGYERYSNKDTIRFLYYSKGSSAELRTQLYIAMENMFYSKRTWQSLG</sequence>
<protein>
    <submittedName>
        <fullName evidence="1">Four helix bundle protein</fullName>
    </submittedName>
</protein>
<dbReference type="InterPro" id="IPR036583">
    <property type="entry name" value="23S_rRNA_IVS_sf"/>
</dbReference>
<dbReference type="SUPFAM" id="SSF158446">
    <property type="entry name" value="IVS-encoded protein-like"/>
    <property type="match status" value="1"/>
</dbReference>
<accession>A0A1I1UWH1</accession>
<keyword evidence="2" id="KW-1185">Reference proteome</keyword>
<gene>
    <name evidence="1" type="ORF">SAMN02745724_05355</name>
</gene>
<dbReference type="Proteomes" id="UP000198862">
    <property type="component" value="Unassembled WGS sequence"/>
</dbReference>
<dbReference type="NCBIfam" id="TIGR02436">
    <property type="entry name" value="four helix bundle protein"/>
    <property type="match status" value="1"/>
</dbReference>
<evidence type="ECO:0000313" key="1">
    <source>
        <dbReference type="EMBL" id="SFD75151.1"/>
    </source>
</evidence>
<organism evidence="1 2">
    <name type="scientific">Pseudoalteromonas denitrificans DSM 6059</name>
    <dbReference type="NCBI Taxonomy" id="1123010"/>
    <lineage>
        <taxon>Bacteria</taxon>
        <taxon>Pseudomonadati</taxon>
        <taxon>Pseudomonadota</taxon>
        <taxon>Gammaproteobacteria</taxon>
        <taxon>Alteromonadales</taxon>
        <taxon>Pseudoalteromonadaceae</taxon>
        <taxon>Pseudoalteromonas</taxon>
    </lineage>
</organism>